<dbReference type="EMBL" id="MCFN01003387">
    <property type="protein sequence ID" value="OXB52384.1"/>
    <property type="molecule type" value="Genomic_DNA"/>
</dbReference>
<dbReference type="InterPro" id="IPR001650">
    <property type="entry name" value="Helicase_C-like"/>
</dbReference>
<dbReference type="Gene3D" id="3.40.50.300">
    <property type="entry name" value="P-loop containing nucleotide triphosphate hydrolases"/>
    <property type="match status" value="1"/>
</dbReference>
<comment type="similarity">
    <text evidence="1">Belongs to the helicase family. RecQ subfamily.</text>
</comment>
<dbReference type="EC" id="5.6.2.4" evidence="4"/>
<dbReference type="AlphaFoldDB" id="A0A226MAR8"/>
<name>A0A226MAR8_CALSU</name>
<organism evidence="6 7">
    <name type="scientific">Callipepla squamata</name>
    <name type="common">Scaled quail</name>
    <dbReference type="NCBI Taxonomy" id="9009"/>
    <lineage>
        <taxon>Eukaryota</taxon>
        <taxon>Metazoa</taxon>
        <taxon>Chordata</taxon>
        <taxon>Craniata</taxon>
        <taxon>Vertebrata</taxon>
        <taxon>Euteleostomi</taxon>
        <taxon>Archelosauria</taxon>
        <taxon>Archosauria</taxon>
        <taxon>Dinosauria</taxon>
        <taxon>Saurischia</taxon>
        <taxon>Theropoda</taxon>
        <taxon>Coelurosauria</taxon>
        <taxon>Aves</taxon>
        <taxon>Neognathae</taxon>
        <taxon>Galloanserae</taxon>
        <taxon>Galliformes</taxon>
        <taxon>Odontophoridae</taxon>
        <taxon>Callipepla</taxon>
    </lineage>
</organism>
<dbReference type="InterPro" id="IPR027417">
    <property type="entry name" value="P-loop_NTPase"/>
</dbReference>
<evidence type="ECO:0000256" key="3">
    <source>
        <dbReference type="ARBA" id="ARBA00034617"/>
    </source>
</evidence>
<feature type="domain" description="Helicase C-terminal" evidence="5">
    <location>
        <begin position="1"/>
        <end position="86"/>
    </location>
</feature>
<accession>A0A226MAR8</accession>
<dbReference type="PANTHER" id="PTHR13710:SF108">
    <property type="entry name" value="ATP-DEPENDENT DNA HELICASE Q4"/>
    <property type="match status" value="1"/>
</dbReference>
<evidence type="ECO:0000256" key="4">
    <source>
        <dbReference type="ARBA" id="ARBA00034808"/>
    </source>
</evidence>
<sequence>MSSRLRVVVATVAFGMGLDKADVRAVVHYHMPRSFESYVQEIGRAGRDGEPAQCHLFLDPEVMVLWTIETLLCYLELHPRRWLELLPHTYAVCTVSCAGGHAQLRAAARSCPPLAAALSLSPPPPSSSSIRFDLIALSDSLGWEAPLVRRALLGAGRDGVAVEFSEPAFRVRSYGDLSGAESDAACLFLLRRARRHRAAELRRLRRCLSAFQR</sequence>
<dbReference type="GO" id="GO:0009378">
    <property type="term" value="F:four-way junction helicase activity"/>
    <property type="evidence" value="ECO:0007669"/>
    <property type="project" value="TreeGrafter"/>
</dbReference>
<comment type="catalytic activity">
    <reaction evidence="3">
        <text>Couples ATP hydrolysis with the unwinding of duplex DNA by translocating in the 3'-5' direction.</text>
        <dbReference type="EC" id="5.6.2.4"/>
    </reaction>
</comment>
<protein>
    <recommendedName>
        <fullName evidence="4">DNA 3'-5' helicase</fullName>
        <ecNumber evidence="4">5.6.2.4</ecNumber>
    </recommendedName>
</protein>
<dbReference type="GO" id="GO:0000724">
    <property type="term" value="P:double-strand break repair via homologous recombination"/>
    <property type="evidence" value="ECO:0007669"/>
    <property type="project" value="TreeGrafter"/>
</dbReference>
<gene>
    <name evidence="6" type="ORF">ASZ78_017017</name>
</gene>
<keyword evidence="2" id="KW-0413">Isomerase</keyword>
<dbReference type="Pfam" id="PF00271">
    <property type="entry name" value="Helicase_C"/>
    <property type="match status" value="1"/>
</dbReference>
<evidence type="ECO:0000313" key="7">
    <source>
        <dbReference type="Proteomes" id="UP000198323"/>
    </source>
</evidence>
<evidence type="ECO:0000256" key="2">
    <source>
        <dbReference type="ARBA" id="ARBA00023235"/>
    </source>
</evidence>
<comment type="caution">
    <text evidence="6">The sequence shown here is derived from an EMBL/GenBank/DDBJ whole genome shotgun (WGS) entry which is preliminary data.</text>
</comment>
<proteinExistence type="inferred from homology"/>
<dbReference type="GO" id="GO:0043138">
    <property type="term" value="F:3'-5' DNA helicase activity"/>
    <property type="evidence" value="ECO:0007669"/>
    <property type="project" value="UniProtKB-EC"/>
</dbReference>
<dbReference type="GO" id="GO:0005694">
    <property type="term" value="C:chromosome"/>
    <property type="evidence" value="ECO:0007669"/>
    <property type="project" value="TreeGrafter"/>
</dbReference>
<dbReference type="SUPFAM" id="SSF52540">
    <property type="entry name" value="P-loop containing nucleoside triphosphate hydrolases"/>
    <property type="match status" value="1"/>
</dbReference>
<dbReference type="STRING" id="9009.A0A226MAR8"/>
<dbReference type="PROSITE" id="PS51194">
    <property type="entry name" value="HELICASE_CTER"/>
    <property type="match status" value="1"/>
</dbReference>
<dbReference type="GO" id="GO:0005737">
    <property type="term" value="C:cytoplasm"/>
    <property type="evidence" value="ECO:0007669"/>
    <property type="project" value="TreeGrafter"/>
</dbReference>
<keyword evidence="7" id="KW-1185">Reference proteome</keyword>
<evidence type="ECO:0000259" key="5">
    <source>
        <dbReference type="PROSITE" id="PS51194"/>
    </source>
</evidence>
<dbReference type="PANTHER" id="PTHR13710">
    <property type="entry name" value="DNA HELICASE RECQ FAMILY MEMBER"/>
    <property type="match status" value="1"/>
</dbReference>
<dbReference type="OrthoDB" id="18781at2759"/>
<reference evidence="6 7" key="1">
    <citation type="submission" date="2016-07" db="EMBL/GenBank/DDBJ databases">
        <title>Disparate Historic Effective Population Sizes Predicted by Modern Levels of Genome Diversity for the Scaled Quail (Callipepla squamata) and the Northern Bobwhite (Colinus virginianus): Inferences from First and Second Generation Draft Genome Assemblies for Sympatric New World Quail.</title>
        <authorList>
            <person name="Oldeschulte D.L."/>
            <person name="Halley Y.A."/>
            <person name="Bhattarai E.K."/>
            <person name="Brashear W.A."/>
            <person name="Hill J."/>
            <person name="Metz R.P."/>
            <person name="Johnson C.D."/>
            <person name="Rollins D."/>
            <person name="Peterson M.J."/>
            <person name="Bickhart D.M."/>
            <person name="Decker J.E."/>
            <person name="Seabury C.M."/>
        </authorList>
    </citation>
    <scope>NUCLEOTIDE SEQUENCE [LARGE SCALE GENOMIC DNA]</scope>
    <source>
        <strain evidence="6 7">Texas</strain>
        <tissue evidence="6">Leg muscle</tissue>
    </source>
</reference>
<evidence type="ECO:0000256" key="1">
    <source>
        <dbReference type="ARBA" id="ARBA00005446"/>
    </source>
</evidence>
<dbReference type="GO" id="GO:0005634">
    <property type="term" value="C:nucleus"/>
    <property type="evidence" value="ECO:0007669"/>
    <property type="project" value="TreeGrafter"/>
</dbReference>
<dbReference type="Proteomes" id="UP000198323">
    <property type="component" value="Unassembled WGS sequence"/>
</dbReference>
<evidence type="ECO:0000313" key="6">
    <source>
        <dbReference type="EMBL" id="OXB52384.1"/>
    </source>
</evidence>